<dbReference type="STRING" id="655863.F0XGM6"/>
<organism evidence="3">
    <name type="scientific">Grosmannia clavigera (strain kw1407 / UAMH 11150)</name>
    <name type="common">Blue stain fungus</name>
    <name type="synonym">Graphiocladiella clavigera</name>
    <dbReference type="NCBI Taxonomy" id="655863"/>
    <lineage>
        <taxon>Eukaryota</taxon>
        <taxon>Fungi</taxon>
        <taxon>Dikarya</taxon>
        <taxon>Ascomycota</taxon>
        <taxon>Pezizomycotina</taxon>
        <taxon>Sordariomycetes</taxon>
        <taxon>Sordariomycetidae</taxon>
        <taxon>Ophiostomatales</taxon>
        <taxon>Ophiostomataceae</taxon>
        <taxon>Leptographium</taxon>
    </lineage>
</organism>
<dbReference type="EMBL" id="GL629769">
    <property type="protein sequence ID" value="EFX02913.1"/>
    <property type="molecule type" value="Genomic_DNA"/>
</dbReference>
<dbReference type="CDD" id="cd12811">
    <property type="entry name" value="MALA"/>
    <property type="match status" value="1"/>
</dbReference>
<evidence type="ECO:0000313" key="2">
    <source>
        <dbReference type="EMBL" id="EFX02913.1"/>
    </source>
</evidence>
<sequence>MRLLSTVAAVAVTAAALPATTPTAVASALARHRAAYQGKECPPLKRGSFNIDQYQLYPENADWDEDSCLVYFGALWNASVAIYDPYADDMVAILNLDNVTNTGTEHVGGVAWDRFTGLITILVDSAAPWSTGGADVSGSNLVLKWNPVTASTLWTANLTATTQGRYGAFQDVETDDRGNTYVVGTFPRSIVRVSADGVVDPWYAPSIASNETIDTTVPGLGGLVALPQTGNAKVLLANDAANGSIYRFDISTTCDHVPYDKPLTPVAIVPDVLYNDTDAIYAPPRYDGTVLLVSSHASGIQVLRARDASWTTADYLGTVPIPPAGTSADVVAALKGSFTTAAVQMGNNSVYMVNEWFTDAFVAGGVAGNRTLFPMPDITAAIDALLAA</sequence>
<protein>
    <submittedName>
        <fullName evidence="2">Trichothecene biosynthesis enzyme</fullName>
    </submittedName>
</protein>
<accession>F0XGM6</accession>
<dbReference type="InParanoid" id="F0XGM6"/>
<dbReference type="GeneID" id="25975876"/>
<dbReference type="HOGENOM" id="CLU_052674_0_0_1"/>
<dbReference type="OrthoDB" id="4434395at2759"/>
<feature type="signal peptide" evidence="1">
    <location>
        <begin position="1"/>
        <end position="16"/>
    </location>
</feature>
<dbReference type="InterPro" id="IPR054550">
    <property type="entry name" value="Mala_s_1-like"/>
</dbReference>
<name>F0XGM6_GROCL</name>
<reference evidence="2 3" key="1">
    <citation type="journal article" date="2011" name="Proc. Natl. Acad. Sci. U.S.A.">
        <title>Genome and transcriptome analyses of the mountain pine beetle-fungal symbiont Grosmannia clavigera, a lodgepole pine pathogen.</title>
        <authorList>
            <person name="DiGuistini S."/>
            <person name="Wang Y."/>
            <person name="Liao N.Y."/>
            <person name="Taylor G."/>
            <person name="Tanguay P."/>
            <person name="Feau N."/>
            <person name="Henrissat B."/>
            <person name="Chan S.K."/>
            <person name="Hesse-Orce U."/>
            <person name="Alamouti S.M."/>
            <person name="Tsui C.K.M."/>
            <person name="Docking R.T."/>
            <person name="Levasseur A."/>
            <person name="Haridas S."/>
            <person name="Robertson G."/>
            <person name="Birol I."/>
            <person name="Holt R.A."/>
            <person name="Marra M.A."/>
            <person name="Hamelin R.C."/>
            <person name="Hirst M."/>
            <person name="Jones S.J.M."/>
            <person name="Bohlmann J."/>
            <person name="Breuil C."/>
        </authorList>
    </citation>
    <scope>NUCLEOTIDE SEQUENCE [LARGE SCALE GENOMIC DNA]</scope>
    <source>
        <strain evidence="3">kw1407 / UAMH 11150</strain>
    </source>
</reference>
<gene>
    <name evidence="2" type="ORF">CMQ_2842</name>
</gene>
<dbReference type="AlphaFoldDB" id="F0XGM6"/>
<dbReference type="SUPFAM" id="SSF63825">
    <property type="entry name" value="YWTD domain"/>
    <property type="match status" value="1"/>
</dbReference>
<evidence type="ECO:0000313" key="3">
    <source>
        <dbReference type="Proteomes" id="UP000007796"/>
    </source>
</evidence>
<feature type="chain" id="PRO_5003259961" evidence="1">
    <location>
        <begin position="17"/>
        <end position="388"/>
    </location>
</feature>
<dbReference type="eggNOG" id="ENOG502SEA5">
    <property type="taxonomic scope" value="Eukaryota"/>
</dbReference>
<evidence type="ECO:0000256" key="1">
    <source>
        <dbReference type="SAM" id="SignalP"/>
    </source>
</evidence>
<dbReference type="RefSeq" id="XP_014172395.1">
    <property type="nucleotide sequence ID" value="XM_014316920.1"/>
</dbReference>
<keyword evidence="3" id="KW-1185">Reference proteome</keyword>
<proteinExistence type="predicted"/>
<dbReference type="Proteomes" id="UP000007796">
    <property type="component" value="Unassembled WGS sequence"/>
</dbReference>
<keyword evidence="1" id="KW-0732">Signal</keyword>